<comment type="similarity">
    <text evidence="4 19">In the C-terminal section; belongs to the NnrD/CARKD family.</text>
</comment>
<evidence type="ECO:0000256" key="14">
    <source>
        <dbReference type="ARBA" id="ARBA00025153"/>
    </source>
</evidence>
<dbReference type="PROSITE" id="PS51383">
    <property type="entry name" value="YJEF_C_3"/>
    <property type="match status" value="1"/>
</dbReference>
<dbReference type="Proteomes" id="UP000198440">
    <property type="component" value="Unassembled WGS sequence"/>
</dbReference>
<dbReference type="GO" id="GO:0110051">
    <property type="term" value="P:metabolite repair"/>
    <property type="evidence" value="ECO:0007669"/>
    <property type="project" value="TreeGrafter"/>
</dbReference>
<dbReference type="NCBIfam" id="TIGR00196">
    <property type="entry name" value="yjeF_cterm"/>
    <property type="match status" value="1"/>
</dbReference>
<keyword evidence="9 18" id="KW-0630">Potassium</keyword>
<dbReference type="InterPro" id="IPR017953">
    <property type="entry name" value="Carbohydrate_kinase_pred_CS"/>
</dbReference>
<feature type="binding site" evidence="18">
    <location>
        <begin position="145"/>
        <end position="151"/>
    </location>
    <ligand>
        <name>(6S)-NADPHX</name>
        <dbReference type="ChEBI" id="CHEBI:64076"/>
    </ligand>
</feature>
<evidence type="ECO:0000256" key="2">
    <source>
        <dbReference type="ARBA" id="ARBA00000909"/>
    </source>
</evidence>
<keyword evidence="11 18" id="KW-0413">Isomerase</keyword>
<dbReference type="GO" id="GO:0052856">
    <property type="term" value="F:NAD(P)HX epimerase activity"/>
    <property type="evidence" value="ECO:0007669"/>
    <property type="project" value="UniProtKB-UniRule"/>
</dbReference>
<evidence type="ECO:0000256" key="10">
    <source>
        <dbReference type="ARBA" id="ARBA00023027"/>
    </source>
</evidence>
<keyword evidence="5 18" id="KW-0479">Metal-binding</keyword>
<evidence type="ECO:0000256" key="15">
    <source>
        <dbReference type="ARBA" id="ARBA00048238"/>
    </source>
</evidence>
<dbReference type="PANTHER" id="PTHR12592">
    <property type="entry name" value="ATP-DEPENDENT (S)-NAD(P)H-HYDRATE DEHYDRATASE FAMILY MEMBER"/>
    <property type="match status" value="1"/>
</dbReference>
<feature type="binding site" evidence="17">
    <location>
        <position position="431"/>
    </location>
    <ligand>
        <name>(6S)-NADPHX</name>
        <dbReference type="ChEBI" id="CHEBI:64076"/>
    </ligand>
</feature>
<dbReference type="HAMAP" id="MF_01965">
    <property type="entry name" value="NADHX_dehydratase"/>
    <property type="match status" value="1"/>
</dbReference>
<feature type="binding site" evidence="18">
    <location>
        <position position="187"/>
    </location>
    <ligand>
        <name>K(+)</name>
        <dbReference type="ChEBI" id="CHEBI:29103"/>
    </ligand>
</feature>
<evidence type="ECO:0000256" key="19">
    <source>
        <dbReference type="PIRNR" id="PIRNR017184"/>
    </source>
</evidence>
<dbReference type="Pfam" id="PF03853">
    <property type="entry name" value="YjeF_N"/>
    <property type="match status" value="1"/>
</dbReference>
<feature type="binding site" evidence="18">
    <location>
        <begin position="76"/>
        <end position="80"/>
    </location>
    <ligand>
        <name>(6S)-NADPHX</name>
        <dbReference type="ChEBI" id="CHEBI:64076"/>
    </ligand>
</feature>
<evidence type="ECO:0000256" key="16">
    <source>
        <dbReference type="ARBA" id="ARBA00049209"/>
    </source>
</evidence>
<comment type="catalytic activity">
    <reaction evidence="15 17 19">
        <text>(6S)-NADHX + ADP = AMP + phosphate + NADH + H(+)</text>
        <dbReference type="Rhea" id="RHEA:32223"/>
        <dbReference type="ChEBI" id="CHEBI:15378"/>
        <dbReference type="ChEBI" id="CHEBI:43474"/>
        <dbReference type="ChEBI" id="CHEBI:57945"/>
        <dbReference type="ChEBI" id="CHEBI:64074"/>
        <dbReference type="ChEBI" id="CHEBI:456215"/>
        <dbReference type="ChEBI" id="CHEBI:456216"/>
        <dbReference type="EC" id="4.2.1.136"/>
    </reaction>
</comment>
<evidence type="ECO:0000256" key="8">
    <source>
        <dbReference type="ARBA" id="ARBA00022857"/>
    </source>
</evidence>
<dbReference type="PANTHER" id="PTHR12592:SF0">
    <property type="entry name" value="ATP-DEPENDENT (S)-NAD(P)H-HYDRATE DEHYDRATASE"/>
    <property type="match status" value="1"/>
</dbReference>
<keyword evidence="7 17" id="KW-0067">ATP-binding</keyword>
<comment type="catalytic activity">
    <reaction evidence="16 17 19">
        <text>(6S)-NADPHX + ADP = AMP + phosphate + NADPH + H(+)</text>
        <dbReference type="Rhea" id="RHEA:32235"/>
        <dbReference type="ChEBI" id="CHEBI:15378"/>
        <dbReference type="ChEBI" id="CHEBI:43474"/>
        <dbReference type="ChEBI" id="CHEBI:57783"/>
        <dbReference type="ChEBI" id="CHEBI:64076"/>
        <dbReference type="ChEBI" id="CHEBI:456215"/>
        <dbReference type="ChEBI" id="CHEBI:456216"/>
        <dbReference type="EC" id="4.2.1.136"/>
    </reaction>
</comment>
<dbReference type="Gene3D" id="3.40.1190.20">
    <property type="match status" value="1"/>
</dbReference>
<dbReference type="InterPro" id="IPR036652">
    <property type="entry name" value="YjeF_N_dom_sf"/>
</dbReference>
<evidence type="ECO:0000313" key="22">
    <source>
        <dbReference type="EMBL" id="SNS77415.1"/>
    </source>
</evidence>
<dbReference type="PROSITE" id="PS51385">
    <property type="entry name" value="YJEF_N"/>
    <property type="match status" value="1"/>
</dbReference>
<feature type="binding site" evidence="17">
    <location>
        <position position="380"/>
    </location>
    <ligand>
        <name>(6S)-NADPHX</name>
        <dbReference type="ChEBI" id="CHEBI:64076"/>
    </ligand>
</feature>
<evidence type="ECO:0000256" key="12">
    <source>
        <dbReference type="ARBA" id="ARBA00023239"/>
    </source>
</evidence>
<dbReference type="PIRSF" id="PIRSF017184">
    <property type="entry name" value="Nnr"/>
    <property type="match status" value="1"/>
</dbReference>
<evidence type="ECO:0000256" key="4">
    <source>
        <dbReference type="ARBA" id="ARBA00009524"/>
    </source>
</evidence>
<comment type="caution">
    <text evidence="18">Lacks conserved residue(s) required for the propagation of feature annotation.</text>
</comment>
<dbReference type="EMBL" id="FZON01000031">
    <property type="protein sequence ID" value="SNS77415.1"/>
    <property type="molecule type" value="Genomic_DNA"/>
</dbReference>
<dbReference type="InterPro" id="IPR029056">
    <property type="entry name" value="Ribokinase-like"/>
</dbReference>
<dbReference type="HAMAP" id="MF_01966">
    <property type="entry name" value="NADHX_epimerase"/>
    <property type="match status" value="1"/>
</dbReference>
<dbReference type="GO" id="GO:0046872">
    <property type="term" value="F:metal ion binding"/>
    <property type="evidence" value="ECO:0007669"/>
    <property type="project" value="UniProtKB-UniRule"/>
</dbReference>
<organism evidence="22 23">
    <name type="scientific">Antarctobacter heliothermus</name>
    <dbReference type="NCBI Taxonomy" id="74033"/>
    <lineage>
        <taxon>Bacteria</taxon>
        <taxon>Pseudomonadati</taxon>
        <taxon>Pseudomonadota</taxon>
        <taxon>Alphaproteobacteria</taxon>
        <taxon>Rhodobacterales</taxon>
        <taxon>Roseobacteraceae</taxon>
        <taxon>Antarctobacter</taxon>
    </lineage>
</organism>
<dbReference type="GO" id="GO:0016301">
    <property type="term" value="F:kinase activity"/>
    <property type="evidence" value="ECO:0007669"/>
    <property type="project" value="UniProtKB-KW"/>
</dbReference>
<comment type="cofactor">
    <cofactor evidence="17">
        <name>Mg(2+)</name>
        <dbReference type="ChEBI" id="CHEBI:18420"/>
    </cofactor>
</comment>
<dbReference type="InterPro" id="IPR000631">
    <property type="entry name" value="CARKD"/>
</dbReference>
<comment type="function">
    <text evidence="14 19">Bifunctional enzyme that catalyzes the epimerization of the S- and R-forms of NAD(P)HX and the dehydration of the S-form of NAD(P)HX at the expense of ADP, which is converted to AMP. This allows the repair of both epimers of NAD(P)HX, a damaged form of NAD(P)H that is a result of enzymatic or heat-dependent hydration.</text>
</comment>
<evidence type="ECO:0000256" key="1">
    <source>
        <dbReference type="ARBA" id="ARBA00000013"/>
    </source>
</evidence>
<comment type="catalytic activity">
    <reaction evidence="1 18 19">
        <text>(6R)-NADHX = (6S)-NADHX</text>
        <dbReference type="Rhea" id="RHEA:32215"/>
        <dbReference type="ChEBI" id="CHEBI:64074"/>
        <dbReference type="ChEBI" id="CHEBI:64075"/>
        <dbReference type="EC" id="5.1.99.6"/>
    </reaction>
</comment>
<keyword evidence="13" id="KW-0511">Multifunctional enzyme</keyword>
<dbReference type="SUPFAM" id="SSF64153">
    <property type="entry name" value="YjeF N-terminal domain-like"/>
    <property type="match status" value="1"/>
</dbReference>
<keyword evidence="22" id="KW-0808">Transferase</keyword>
<feature type="binding site" evidence="17">
    <location>
        <position position="510"/>
    </location>
    <ligand>
        <name>(6S)-NADPHX</name>
        <dbReference type="ChEBI" id="CHEBI:64076"/>
    </ligand>
</feature>
<comment type="subunit">
    <text evidence="17">Homotetramer.</text>
</comment>
<dbReference type="EC" id="4.2.1.136" evidence="19"/>
<comment type="similarity">
    <text evidence="18">Belongs to the NnrE/AIBP family.</text>
</comment>
<dbReference type="InterPro" id="IPR004443">
    <property type="entry name" value="YjeF_N_dom"/>
</dbReference>
<dbReference type="NCBIfam" id="TIGR00197">
    <property type="entry name" value="yjeF_nterm"/>
    <property type="match status" value="1"/>
</dbReference>
<evidence type="ECO:0000256" key="11">
    <source>
        <dbReference type="ARBA" id="ARBA00023235"/>
    </source>
</evidence>
<comment type="similarity">
    <text evidence="17">Belongs to the NnrD/CARKD family.</text>
</comment>
<evidence type="ECO:0000256" key="9">
    <source>
        <dbReference type="ARBA" id="ARBA00022958"/>
    </source>
</evidence>
<feature type="binding site" evidence="17">
    <location>
        <position position="317"/>
    </location>
    <ligand>
        <name>(6S)-NADPHX</name>
        <dbReference type="ChEBI" id="CHEBI:64076"/>
    </ligand>
</feature>
<dbReference type="EC" id="5.1.99.6" evidence="19"/>
<dbReference type="PROSITE" id="PS01050">
    <property type="entry name" value="YJEF_C_2"/>
    <property type="match status" value="1"/>
</dbReference>
<keyword evidence="22" id="KW-0418">Kinase</keyword>
<evidence type="ECO:0000259" key="20">
    <source>
        <dbReference type="PROSITE" id="PS51383"/>
    </source>
</evidence>
<reference evidence="22 23" key="1">
    <citation type="submission" date="2017-06" db="EMBL/GenBank/DDBJ databases">
        <authorList>
            <person name="Kim H.J."/>
            <person name="Triplett B.A."/>
        </authorList>
    </citation>
    <scope>NUCLEOTIDE SEQUENCE [LARGE SCALE GENOMIC DNA]</scope>
    <source>
        <strain evidence="22 23">DSM 11445</strain>
    </source>
</reference>
<comment type="catalytic activity">
    <reaction evidence="2 18 19">
        <text>(6R)-NADPHX = (6S)-NADPHX</text>
        <dbReference type="Rhea" id="RHEA:32227"/>
        <dbReference type="ChEBI" id="CHEBI:64076"/>
        <dbReference type="ChEBI" id="CHEBI:64077"/>
        <dbReference type="EC" id="5.1.99.6"/>
    </reaction>
</comment>
<evidence type="ECO:0000256" key="5">
    <source>
        <dbReference type="ARBA" id="ARBA00022723"/>
    </source>
</evidence>
<feature type="binding site" evidence="17">
    <location>
        <begin position="476"/>
        <end position="480"/>
    </location>
    <ligand>
        <name>AMP</name>
        <dbReference type="ChEBI" id="CHEBI:456215"/>
    </ligand>
</feature>
<feature type="domain" description="YjeF C-terminal" evidence="20">
    <location>
        <begin position="282"/>
        <end position="564"/>
    </location>
</feature>
<comment type="function">
    <text evidence="17">Catalyzes the dehydration of the S-form of NAD(P)HX at the expense of ADP, which is converted to AMP. Together with NAD(P)HX epimerase, which catalyzes the epimerization of the S- and R-forms, the enzyme allows the repair of both epimers of NAD(P)HX, a damaged form of NAD(P)H that is a result of enzymatic or heat-dependent hydration.</text>
</comment>
<feature type="binding site" evidence="17">
    <location>
        <position position="509"/>
    </location>
    <ligand>
        <name>AMP</name>
        <dbReference type="ChEBI" id="CHEBI:456215"/>
    </ligand>
</feature>
<feature type="binding site" evidence="18">
    <location>
        <position position="141"/>
    </location>
    <ligand>
        <name>K(+)</name>
        <dbReference type="ChEBI" id="CHEBI:29103"/>
    </ligand>
</feature>
<keyword evidence="8 17" id="KW-0521">NADP</keyword>
<feature type="binding site" evidence="18">
    <location>
        <position position="184"/>
    </location>
    <ligand>
        <name>(6S)-NADPHX</name>
        <dbReference type="ChEBI" id="CHEBI:64076"/>
    </ligand>
</feature>
<dbReference type="GO" id="GO:0046496">
    <property type="term" value="P:nicotinamide nucleotide metabolic process"/>
    <property type="evidence" value="ECO:0007669"/>
    <property type="project" value="UniProtKB-UniRule"/>
</dbReference>
<evidence type="ECO:0000256" key="7">
    <source>
        <dbReference type="ARBA" id="ARBA00022840"/>
    </source>
</evidence>
<name>A0A239H8E8_9RHOB</name>
<evidence type="ECO:0000256" key="6">
    <source>
        <dbReference type="ARBA" id="ARBA00022741"/>
    </source>
</evidence>
<protein>
    <recommendedName>
        <fullName evidence="19">Bifunctional NAD(P)H-hydrate repair enzyme</fullName>
    </recommendedName>
    <alternativeName>
        <fullName evidence="19">Nicotinamide nucleotide repair protein</fullName>
    </alternativeName>
    <domain>
        <recommendedName>
            <fullName evidence="19">ADP-dependent (S)-NAD(P)H-hydrate dehydratase</fullName>
            <ecNumber evidence="19">4.2.1.136</ecNumber>
        </recommendedName>
        <alternativeName>
            <fullName evidence="19">ADP-dependent NAD(P)HX dehydratase</fullName>
        </alternativeName>
    </domain>
    <domain>
        <recommendedName>
            <fullName evidence="19">NAD(P)H-hydrate epimerase</fullName>
            <ecNumber evidence="19">5.1.99.6</ecNumber>
        </recommendedName>
    </domain>
</protein>
<dbReference type="SUPFAM" id="SSF53613">
    <property type="entry name" value="Ribokinase-like"/>
    <property type="match status" value="1"/>
</dbReference>
<dbReference type="InterPro" id="IPR030677">
    <property type="entry name" value="Nnr"/>
</dbReference>
<comment type="function">
    <text evidence="18">Catalyzes the epimerization of the S- and R-forms of NAD(P)HX, a damaged form of NAD(P)H that is a result of enzymatic or heat-dependent hydration. This is a prerequisite for the S-specific NAD(P)H-hydrate dehydratase to allow the repair of both epimers of NAD(P)HX.</text>
</comment>
<gene>
    <name evidence="18" type="primary">nnrE</name>
    <name evidence="17" type="synonym">nnrD</name>
    <name evidence="22" type="ORF">SAMN04488078_103149</name>
</gene>
<comment type="cofactor">
    <cofactor evidence="18 19">
        <name>K(+)</name>
        <dbReference type="ChEBI" id="CHEBI:29103"/>
    </cofactor>
    <text evidence="18 19">Binds 1 potassium ion per subunit.</text>
</comment>
<dbReference type="CDD" id="cd01171">
    <property type="entry name" value="YXKO-related"/>
    <property type="match status" value="1"/>
</dbReference>
<dbReference type="Pfam" id="PF01256">
    <property type="entry name" value="Carb_kinase"/>
    <property type="match status" value="1"/>
</dbReference>
<dbReference type="Gene3D" id="3.40.50.10260">
    <property type="entry name" value="YjeF N-terminal domain"/>
    <property type="match status" value="1"/>
</dbReference>
<keyword evidence="10 17" id="KW-0520">NAD</keyword>
<dbReference type="RefSeq" id="WP_089278787.1">
    <property type="nucleotide sequence ID" value="NZ_FZON01000031.1"/>
</dbReference>
<keyword evidence="6 17" id="KW-0547">Nucleotide-binding</keyword>
<evidence type="ECO:0000256" key="18">
    <source>
        <dbReference type="HAMAP-Rule" id="MF_01966"/>
    </source>
</evidence>
<evidence type="ECO:0000259" key="21">
    <source>
        <dbReference type="PROSITE" id="PS51385"/>
    </source>
</evidence>
<evidence type="ECO:0000256" key="17">
    <source>
        <dbReference type="HAMAP-Rule" id="MF_01965"/>
    </source>
</evidence>
<comment type="similarity">
    <text evidence="3 19">In the N-terminal section; belongs to the NnrE/AIBP family.</text>
</comment>
<accession>A0A239H8E8</accession>
<dbReference type="AlphaFoldDB" id="A0A239H8E8"/>
<proteinExistence type="inferred from homology"/>
<keyword evidence="12 17" id="KW-0456">Lyase</keyword>
<evidence type="ECO:0000313" key="23">
    <source>
        <dbReference type="Proteomes" id="UP000198440"/>
    </source>
</evidence>
<dbReference type="GO" id="GO:0052855">
    <property type="term" value="F:ADP-dependent NAD(P)H-hydrate dehydratase activity"/>
    <property type="evidence" value="ECO:0007669"/>
    <property type="project" value="UniProtKB-UniRule"/>
</dbReference>
<sequence>MTELLTSEQMRAVEQSAINSGRITGLELMECAGRGVVDAILLKWPELACRGDSDPDPHDGLGQSTPKALILCGPGNNGGDGFVVARLLMERRWDVAVWTLAVPTKASPDALTAYSAWVASGGVQQDWAQIQDQAAPDLVVDALFGTGLTRPVPTVVADVFRHLRDVWGTAALRDNRRLRRVAVDMPSGVSSDTGDILRPSQDPHLTLPEDQPGIMDWAFQADLTVSFHTAKLGHYLESGPSLSGRLVRVPLPKVQDCDSPADRPVSVEGHVRLVEPVVFGRPVAPVLHFRALQKASGHKFDHGHALILSGPPGQGGAARMAARAALRIGAGLVTVGCPRRGVPEHASHLNAIMVRGLDGTHGLAELLEDPRYSAVCLGPGLGLGPSTGELVKAALLARRGTVLDADALSRFQRTPEGLFDMLHDSCVLTPHAGEFSRLFPDLADRLQASATTGPQYSKVDATRAAAARAGCVVLFKGPVTVIAAPDGQCSLNAAVYERATPWLATAGAGDVLAGMITGLLARGHAPMRAAEAGAWLHVETARVFGPGLIAEDLPETLPRVFRELGL</sequence>
<evidence type="ECO:0000256" key="3">
    <source>
        <dbReference type="ARBA" id="ARBA00006001"/>
    </source>
</evidence>
<feature type="binding site" evidence="18">
    <location>
        <position position="77"/>
    </location>
    <ligand>
        <name>K(+)</name>
        <dbReference type="ChEBI" id="CHEBI:29103"/>
    </ligand>
</feature>
<evidence type="ECO:0000256" key="13">
    <source>
        <dbReference type="ARBA" id="ARBA00023268"/>
    </source>
</evidence>
<dbReference type="GO" id="GO:0005524">
    <property type="term" value="F:ATP binding"/>
    <property type="evidence" value="ECO:0007669"/>
    <property type="project" value="UniProtKB-UniRule"/>
</dbReference>
<feature type="domain" description="YjeF N-terminal" evidence="21">
    <location>
        <begin position="10"/>
        <end position="259"/>
    </location>
</feature>
<dbReference type="OrthoDB" id="9806925at2"/>